<proteinExistence type="predicted"/>
<dbReference type="InterPro" id="IPR044839">
    <property type="entry name" value="NDR1-like"/>
</dbReference>
<evidence type="ECO:0000256" key="4">
    <source>
        <dbReference type="ARBA" id="ARBA00023136"/>
    </source>
</evidence>
<organism evidence="7 8">
    <name type="scientific">Stephania cephalantha</name>
    <dbReference type="NCBI Taxonomy" id="152367"/>
    <lineage>
        <taxon>Eukaryota</taxon>
        <taxon>Viridiplantae</taxon>
        <taxon>Streptophyta</taxon>
        <taxon>Embryophyta</taxon>
        <taxon>Tracheophyta</taxon>
        <taxon>Spermatophyta</taxon>
        <taxon>Magnoliopsida</taxon>
        <taxon>Ranunculales</taxon>
        <taxon>Menispermaceae</taxon>
        <taxon>Menispermoideae</taxon>
        <taxon>Cissampelideae</taxon>
        <taxon>Stephania</taxon>
    </lineage>
</organism>
<dbReference type="PANTHER" id="PTHR31234:SF65">
    <property type="entry name" value="LATE EMBRYOGENESIS ABUNDANT PROTEIN, LEA_2 SUBGROUP"/>
    <property type="match status" value="1"/>
</dbReference>
<dbReference type="GO" id="GO:0016020">
    <property type="term" value="C:membrane"/>
    <property type="evidence" value="ECO:0007669"/>
    <property type="project" value="UniProtKB-SubCell"/>
</dbReference>
<feature type="domain" description="Late embryogenesis abundant protein LEA-2 subgroup" evidence="6">
    <location>
        <begin position="100"/>
        <end position="198"/>
    </location>
</feature>
<comment type="caution">
    <text evidence="7">The sequence shown here is derived from an EMBL/GenBank/DDBJ whole genome shotgun (WGS) entry which is preliminary data.</text>
</comment>
<keyword evidence="2" id="KW-0812">Transmembrane</keyword>
<keyword evidence="8" id="KW-1185">Reference proteome</keyword>
<dbReference type="Gene3D" id="2.60.40.1820">
    <property type="match status" value="1"/>
</dbReference>
<dbReference type="PANTHER" id="PTHR31234">
    <property type="entry name" value="LATE EMBRYOGENESIS ABUNDANT (LEA) HYDROXYPROLINE-RICH GLYCOPROTEIN FAMILY"/>
    <property type="match status" value="1"/>
</dbReference>
<evidence type="ECO:0000313" key="7">
    <source>
        <dbReference type="EMBL" id="KAK9133513.1"/>
    </source>
</evidence>
<gene>
    <name evidence="7" type="ORF">Scep_013041</name>
</gene>
<name>A0AAP0JG91_9MAGN</name>
<dbReference type="Pfam" id="PF03168">
    <property type="entry name" value="LEA_2"/>
    <property type="match status" value="1"/>
</dbReference>
<dbReference type="Proteomes" id="UP001419268">
    <property type="component" value="Unassembled WGS sequence"/>
</dbReference>
<feature type="compositionally biased region" description="Basic and acidic residues" evidence="5">
    <location>
        <begin position="19"/>
        <end position="33"/>
    </location>
</feature>
<feature type="region of interest" description="Disordered" evidence="5">
    <location>
        <begin position="1"/>
        <end position="33"/>
    </location>
</feature>
<keyword evidence="4" id="KW-0472">Membrane</keyword>
<dbReference type="AlphaFoldDB" id="A0AAP0JG91"/>
<evidence type="ECO:0000256" key="3">
    <source>
        <dbReference type="ARBA" id="ARBA00022989"/>
    </source>
</evidence>
<comment type="subcellular location">
    <subcellularLocation>
        <location evidence="1">Membrane</location>
        <topology evidence="1">Single-pass membrane protein</topology>
    </subcellularLocation>
</comment>
<evidence type="ECO:0000256" key="2">
    <source>
        <dbReference type="ARBA" id="ARBA00022692"/>
    </source>
</evidence>
<dbReference type="GO" id="GO:0098542">
    <property type="term" value="P:defense response to other organism"/>
    <property type="evidence" value="ECO:0007669"/>
    <property type="project" value="InterPro"/>
</dbReference>
<reference evidence="7 8" key="1">
    <citation type="submission" date="2024-01" db="EMBL/GenBank/DDBJ databases">
        <title>Genome assemblies of Stephania.</title>
        <authorList>
            <person name="Yang L."/>
        </authorList>
    </citation>
    <scope>NUCLEOTIDE SEQUENCE [LARGE SCALE GENOMIC DNA]</scope>
    <source>
        <strain evidence="7">JXDWG</strain>
        <tissue evidence="7">Leaf</tissue>
    </source>
</reference>
<evidence type="ECO:0000256" key="1">
    <source>
        <dbReference type="ARBA" id="ARBA00004167"/>
    </source>
</evidence>
<evidence type="ECO:0000259" key="6">
    <source>
        <dbReference type="Pfam" id="PF03168"/>
    </source>
</evidence>
<keyword evidence="3" id="KW-1133">Transmembrane helix</keyword>
<evidence type="ECO:0000313" key="8">
    <source>
        <dbReference type="Proteomes" id="UP001419268"/>
    </source>
</evidence>
<evidence type="ECO:0000256" key="5">
    <source>
        <dbReference type="SAM" id="MobiDB-lite"/>
    </source>
</evidence>
<sequence length="219" mass="24795">MHPHSFSPDEATTNPTNRNDLDQIESNRRTRELDRISGSGNEWVEDRSRKRERSIALEHAQNLFFKPRDPQVFLHDIIVKNINFSFFPALSLNATATLVVTIRNQNYGSFRYNTSTAYIYYHGDLVADAPVKPDEVPARKYHNVSTTVTIDGAKVIANPDFSIESKNGTLTLTSSMALEGKVRVFKVFKHHAVVHSTCEIFVFEKTQTVGSVCHSKLKI</sequence>
<dbReference type="InterPro" id="IPR004864">
    <property type="entry name" value="LEA_2"/>
</dbReference>
<dbReference type="EMBL" id="JBBNAG010000005">
    <property type="protein sequence ID" value="KAK9133513.1"/>
    <property type="molecule type" value="Genomic_DNA"/>
</dbReference>
<accession>A0AAP0JG91</accession>
<protein>
    <recommendedName>
        <fullName evidence="6">Late embryogenesis abundant protein LEA-2 subgroup domain-containing protein</fullName>
    </recommendedName>
</protein>